<dbReference type="AlphaFoldDB" id="A0A9Q9J0D2"/>
<dbReference type="Proteomes" id="UP001058381">
    <property type="component" value="Chromosome"/>
</dbReference>
<dbReference type="InterPro" id="IPR050464">
    <property type="entry name" value="Zeta_carotene_desat/Oxidored"/>
</dbReference>
<dbReference type="GeneID" id="75152670"/>
<dbReference type="PANTHER" id="PTHR42923:SF46">
    <property type="entry name" value="AMINE OXIDASE"/>
    <property type="match status" value="1"/>
</dbReference>
<name>A0A9Q9J0D2_9XANT</name>
<gene>
    <name evidence="2" type="ORF">M0D43_14910</name>
</gene>
<dbReference type="RefSeq" id="WP_260807329.1">
    <property type="nucleotide sequence ID" value="NZ_CP096138.1"/>
</dbReference>
<organism evidence="2 3">
    <name type="scientific">Xanthomonas prunicola</name>
    <dbReference type="NCBI Taxonomy" id="2053930"/>
    <lineage>
        <taxon>Bacteria</taxon>
        <taxon>Pseudomonadati</taxon>
        <taxon>Pseudomonadota</taxon>
        <taxon>Gammaproteobacteria</taxon>
        <taxon>Lysobacterales</taxon>
        <taxon>Lysobacteraceae</taxon>
        <taxon>Xanthomonas</taxon>
    </lineage>
</organism>
<dbReference type="NCBIfam" id="NF005560">
    <property type="entry name" value="PRK07233.1"/>
    <property type="match status" value="1"/>
</dbReference>
<accession>A0A9Q9J0D2</accession>
<dbReference type="Gene3D" id="3.50.50.60">
    <property type="entry name" value="FAD/NAD(P)-binding domain"/>
    <property type="match status" value="1"/>
</dbReference>
<feature type="domain" description="Amine oxidase" evidence="1">
    <location>
        <begin position="13"/>
        <end position="405"/>
    </location>
</feature>
<sequence length="435" mass="49494">MSTFAIIGSGPMGLMAALELLKQGHQVDVYERDDRIGGMSADFDFDGLRIERYYHFICKTDYPLFSLLDEMQLSDRLHWTDTKMGYFYQGKLHKWGTPFALLGFPHLGLVDKVRYALHVMHTKGIKDWAALDKENARDWITRWIGPKAYKVMWEKAFALKFFEYQNDLSASWIGTRIKRVALSRRNLLNESMGYLEGGSAVLLDRMATEVRRLGGNILLSQPIEEVTSKDGKVTGILTPETHKAYTNVISTAPIQYVPKLVPGLPRDYADKIAVIDNIPVACVILKLSHPVSENFWMNISDERIDIPGLIEYSNLNPGRGPGEHIVYAPYYMPKTHPKWQWTNQQLIDEVISYLPMINPVFKPEWIRATHCHRYEYAQTICPPGFQDMLPSMQSPLAGFFMADTAYYYPEDRSINESIAVGQTLARLAAQGAAGK</sequence>
<dbReference type="EMBL" id="CP096142">
    <property type="protein sequence ID" value="UXA64253.1"/>
    <property type="molecule type" value="Genomic_DNA"/>
</dbReference>
<proteinExistence type="predicted"/>
<dbReference type="PANTHER" id="PTHR42923">
    <property type="entry name" value="PROTOPORPHYRINOGEN OXIDASE"/>
    <property type="match status" value="1"/>
</dbReference>
<reference evidence="2" key="1">
    <citation type="submission" date="2022-04" db="EMBL/GenBank/DDBJ databases">
        <title>Xanthomonas prunicola pv. tritici, a pathogen causing a previously unreported foliar disease of wheat.</title>
        <authorList>
            <person name="Clavijo F."/>
            <person name="Curland R.D."/>
            <person name="Dill-Macky R."/>
            <person name="Pereyra S."/>
            <person name="Roman-Reyna V."/>
            <person name="Siri M.I."/>
        </authorList>
    </citation>
    <scope>NUCLEOTIDE SEQUENCE</scope>
    <source>
        <strain evidence="2">CIX249</strain>
    </source>
</reference>
<protein>
    <submittedName>
        <fullName evidence="2">NAD(P)/FAD-dependent oxidoreductase</fullName>
    </submittedName>
</protein>
<dbReference type="PRINTS" id="PR00419">
    <property type="entry name" value="ADXRDTASE"/>
</dbReference>
<dbReference type="SUPFAM" id="SSF51905">
    <property type="entry name" value="FAD/NAD(P)-binding domain"/>
    <property type="match status" value="1"/>
</dbReference>
<dbReference type="GO" id="GO:0016491">
    <property type="term" value="F:oxidoreductase activity"/>
    <property type="evidence" value="ECO:0007669"/>
    <property type="project" value="InterPro"/>
</dbReference>
<dbReference type="InterPro" id="IPR002937">
    <property type="entry name" value="Amino_oxidase"/>
</dbReference>
<evidence type="ECO:0000313" key="3">
    <source>
        <dbReference type="Proteomes" id="UP001058381"/>
    </source>
</evidence>
<evidence type="ECO:0000313" key="2">
    <source>
        <dbReference type="EMBL" id="UXA64253.1"/>
    </source>
</evidence>
<dbReference type="InterPro" id="IPR036188">
    <property type="entry name" value="FAD/NAD-bd_sf"/>
</dbReference>
<dbReference type="Pfam" id="PF01593">
    <property type="entry name" value="Amino_oxidase"/>
    <property type="match status" value="1"/>
</dbReference>
<evidence type="ECO:0000259" key="1">
    <source>
        <dbReference type="Pfam" id="PF01593"/>
    </source>
</evidence>